<dbReference type="PRINTS" id="PR00337">
    <property type="entry name" value="LEUILEVALBP"/>
</dbReference>
<dbReference type="InterPro" id="IPR051010">
    <property type="entry name" value="BCAA_transport"/>
</dbReference>
<dbReference type="RefSeq" id="WP_060819460.1">
    <property type="nucleotide sequence ID" value="NZ_FCOC02000006.1"/>
</dbReference>
<evidence type="ECO:0000256" key="1">
    <source>
        <dbReference type="ARBA" id="ARBA00010062"/>
    </source>
</evidence>
<dbReference type="InterPro" id="IPR000709">
    <property type="entry name" value="Leu_Ile_Val-bd"/>
</dbReference>
<comment type="similarity">
    <text evidence="1">Belongs to the leucine-binding protein family.</text>
</comment>
<keyword evidence="2" id="KW-0813">Transport</keyword>
<feature type="chain" id="PRO_5007810390" evidence="5">
    <location>
        <begin position="26"/>
        <end position="396"/>
    </location>
</feature>
<dbReference type="AlphaFoldDB" id="A0A158GDV4"/>
<dbReference type="InterPro" id="IPR028081">
    <property type="entry name" value="Leu-bd"/>
</dbReference>
<feature type="signal peptide" evidence="5">
    <location>
        <begin position="1"/>
        <end position="25"/>
    </location>
</feature>
<organism evidence="7 8">
    <name type="scientific">Caballeronia sordidicola</name>
    <name type="common">Burkholderia sordidicola</name>
    <dbReference type="NCBI Taxonomy" id="196367"/>
    <lineage>
        <taxon>Bacteria</taxon>
        <taxon>Pseudomonadati</taxon>
        <taxon>Pseudomonadota</taxon>
        <taxon>Betaproteobacteria</taxon>
        <taxon>Burkholderiales</taxon>
        <taxon>Burkholderiaceae</taxon>
        <taxon>Caballeronia</taxon>
    </lineage>
</organism>
<dbReference type="Proteomes" id="UP000054893">
    <property type="component" value="Unassembled WGS sequence"/>
</dbReference>
<dbReference type="Pfam" id="PF13458">
    <property type="entry name" value="Peripla_BP_6"/>
    <property type="match status" value="1"/>
</dbReference>
<evidence type="ECO:0000256" key="5">
    <source>
        <dbReference type="SAM" id="SignalP"/>
    </source>
</evidence>
<evidence type="ECO:0000256" key="2">
    <source>
        <dbReference type="ARBA" id="ARBA00022448"/>
    </source>
</evidence>
<dbReference type="InterPro" id="IPR028082">
    <property type="entry name" value="Peripla_BP_I"/>
</dbReference>
<dbReference type="SUPFAM" id="SSF53822">
    <property type="entry name" value="Periplasmic binding protein-like I"/>
    <property type="match status" value="1"/>
</dbReference>
<dbReference type="EMBL" id="FCOC02000006">
    <property type="protein sequence ID" value="SAL30093.1"/>
    <property type="molecule type" value="Genomic_DNA"/>
</dbReference>
<gene>
    <name evidence="7" type="ORF">AWB64_02630</name>
</gene>
<feature type="domain" description="Leucine-binding protein" evidence="6">
    <location>
        <begin position="28"/>
        <end position="375"/>
    </location>
</feature>
<dbReference type="PANTHER" id="PTHR30483">
    <property type="entry name" value="LEUCINE-SPECIFIC-BINDING PROTEIN"/>
    <property type="match status" value="1"/>
</dbReference>
<keyword evidence="7" id="KW-0675">Receptor</keyword>
<evidence type="ECO:0000256" key="4">
    <source>
        <dbReference type="ARBA" id="ARBA00022970"/>
    </source>
</evidence>
<proteinExistence type="inferred from homology"/>
<dbReference type="CDD" id="cd06335">
    <property type="entry name" value="PBP1_ABC_ligand_binding-like"/>
    <property type="match status" value="1"/>
</dbReference>
<protein>
    <submittedName>
        <fullName evidence="7">Extracellular ligand-binding receptor</fullName>
    </submittedName>
</protein>
<dbReference type="GO" id="GO:0006865">
    <property type="term" value="P:amino acid transport"/>
    <property type="evidence" value="ECO:0007669"/>
    <property type="project" value="UniProtKB-KW"/>
</dbReference>
<reference evidence="7 8" key="1">
    <citation type="submission" date="2016-01" db="EMBL/GenBank/DDBJ databases">
        <authorList>
            <person name="Oliw E.H."/>
        </authorList>
    </citation>
    <scope>NUCLEOTIDE SEQUENCE [LARGE SCALE GENOMIC DNA]</scope>
    <source>
        <strain evidence="7">LMG 22029</strain>
    </source>
</reference>
<name>A0A158GDV4_CABSO</name>
<keyword evidence="4" id="KW-0029">Amino-acid transport</keyword>
<evidence type="ECO:0000256" key="3">
    <source>
        <dbReference type="ARBA" id="ARBA00022729"/>
    </source>
</evidence>
<keyword evidence="3 5" id="KW-0732">Signal</keyword>
<evidence type="ECO:0000259" key="6">
    <source>
        <dbReference type="Pfam" id="PF13458"/>
    </source>
</evidence>
<dbReference type="PANTHER" id="PTHR30483:SF6">
    <property type="entry name" value="PERIPLASMIC BINDING PROTEIN OF ABC TRANSPORTER FOR NATURAL AMINO ACIDS"/>
    <property type="match status" value="1"/>
</dbReference>
<evidence type="ECO:0000313" key="8">
    <source>
        <dbReference type="Proteomes" id="UP000054893"/>
    </source>
</evidence>
<dbReference type="Gene3D" id="3.40.50.2300">
    <property type="match status" value="2"/>
</dbReference>
<evidence type="ECO:0000313" key="7">
    <source>
        <dbReference type="EMBL" id="SAL30093.1"/>
    </source>
</evidence>
<dbReference type="OrthoDB" id="9794826at2"/>
<accession>A0A158GDV4</accession>
<sequence>MLIKSKNVRLLAVALAASLTVAAHAADPIKIGVSGPFTGGSAPMGLSMRNGIKLAVDEINAAGGVLGRPLQMVERDDEANNARGLQVAQELVYKEHIAAGVGIISTGVILASQKVYQDAQIPLLTPGPSGTSVTKVFMTSAYPKSYIFRVSLVDRIQSAMIANEAVVKDHYKKVAIFADSSNYGQLGRQDMTAALEKLDVTPVDVEKWNQGDVNMTSQVLRAKSAGAEAILTYGEGPELAQIVNEMAKLGWKAPIIGSWTLSMPNYIQLAGANADGTRFPQTFVANTSPRRTEFVEKYKKVYHTDYIPGAVWAAQGYDVTYLMAAAMKQAGTTDGPKVRDALEDLHEKMDGLIMTYDHPFSKTDHDAIRDASVAVMAQIKNGMVVKIDEGQAQAAR</sequence>